<proteinExistence type="inferred from homology"/>
<dbReference type="STRING" id="870435.A0A0C3N8I6"/>
<dbReference type="PANTHER" id="PTHR46300">
    <property type="entry name" value="P450, PUTATIVE (EUROFUNG)-RELATED-RELATED"/>
    <property type="match status" value="1"/>
</dbReference>
<keyword evidence="11" id="KW-0472">Membrane</keyword>
<reference evidence="12 13" key="1">
    <citation type="submission" date="2014-04" db="EMBL/GenBank/DDBJ databases">
        <authorList>
            <consortium name="DOE Joint Genome Institute"/>
            <person name="Kuo A."/>
            <person name="Kohler A."/>
            <person name="Costa M.D."/>
            <person name="Nagy L.G."/>
            <person name="Floudas D."/>
            <person name="Copeland A."/>
            <person name="Barry K.W."/>
            <person name="Cichocki N."/>
            <person name="Veneault-Fourrey C."/>
            <person name="LaButti K."/>
            <person name="Lindquist E.A."/>
            <person name="Lipzen A."/>
            <person name="Lundell T."/>
            <person name="Morin E."/>
            <person name="Murat C."/>
            <person name="Sun H."/>
            <person name="Tunlid A."/>
            <person name="Henrissat B."/>
            <person name="Grigoriev I.V."/>
            <person name="Hibbett D.S."/>
            <person name="Martin F."/>
            <person name="Nordberg H.P."/>
            <person name="Cantor M.N."/>
            <person name="Hua S.X."/>
        </authorList>
    </citation>
    <scope>NUCLEOTIDE SEQUENCE [LARGE SCALE GENOMIC DNA]</scope>
    <source>
        <strain evidence="12 13">Marx 270</strain>
    </source>
</reference>
<organism evidence="12 13">
    <name type="scientific">Pisolithus tinctorius Marx 270</name>
    <dbReference type="NCBI Taxonomy" id="870435"/>
    <lineage>
        <taxon>Eukaryota</taxon>
        <taxon>Fungi</taxon>
        <taxon>Dikarya</taxon>
        <taxon>Basidiomycota</taxon>
        <taxon>Agaricomycotina</taxon>
        <taxon>Agaricomycetes</taxon>
        <taxon>Agaricomycetidae</taxon>
        <taxon>Boletales</taxon>
        <taxon>Sclerodermatineae</taxon>
        <taxon>Pisolithaceae</taxon>
        <taxon>Pisolithus</taxon>
    </lineage>
</organism>
<reference evidence="13" key="2">
    <citation type="submission" date="2015-01" db="EMBL/GenBank/DDBJ databases">
        <title>Evolutionary Origins and Diversification of the Mycorrhizal Mutualists.</title>
        <authorList>
            <consortium name="DOE Joint Genome Institute"/>
            <consortium name="Mycorrhizal Genomics Consortium"/>
            <person name="Kohler A."/>
            <person name="Kuo A."/>
            <person name="Nagy L.G."/>
            <person name="Floudas D."/>
            <person name="Copeland A."/>
            <person name="Barry K.W."/>
            <person name="Cichocki N."/>
            <person name="Veneault-Fourrey C."/>
            <person name="LaButti K."/>
            <person name="Lindquist E.A."/>
            <person name="Lipzen A."/>
            <person name="Lundell T."/>
            <person name="Morin E."/>
            <person name="Murat C."/>
            <person name="Riley R."/>
            <person name="Ohm R."/>
            <person name="Sun H."/>
            <person name="Tunlid A."/>
            <person name="Henrissat B."/>
            <person name="Grigoriev I.V."/>
            <person name="Hibbett D.S."/>
            <person name="Martin F."/>
        </authorList>
    </citation>
    <scope>NUCLEOTIDE SEQUENCE [LARGE SCALE GENOMIC DNA]</scope>
    <source>
        <strain evidence="13">Marx 270</strain>
    </source>
</reference>
<dbReference type="InterPro" id="IPR001128">
    <property type="entry name" value="Cyt_P450"/>
</dbReference>
<gene>
    <name evidence="12" type="ORF">M404DRAFT_32334</name>
</gene>
<dbReference type="Proteomes" id="UP000054217">
    <property type="component" value="Unassembled WGS sequence"/>
</dbReference>
<dbReference type="OrthoDB" id="2789670at2759"/>
<name>A0A0C3N8I6_PISTI</name>
<dbReference type="PANTHER" id="PTHR46300:SF7">
    <property type="entry name" value="P450, PUTATIVE (EUROFUNG)-RELATED"/>
    <property type="match status" value="1"/>
</dbReference>
<evidence type="ECO:0000256" key="8">
    <source>
        <dbReference type="ARBA" id="ARBA00023033"/>
    </source>
</evidence>
<dbReference type="PRINTS" id="PR00463">
    <property type="entry name" value="EP450I"/>
</dbReference>
<evidence type="ECO:0000313" key="12">
    <source>
        <dbReference type="EMBL" id="KIN97354.1"/>
    </source>
</evidence>
<evidence type="ECO:0000256" key="6">
    <source>
        <dbReference type="ARBA" id="ARBA00023002"/>
    </source>
</evidence>
<dbReference type="SUPFAM" id="SSF48264">
    <property type="entry name" value="Cytochrome P450"/>
    <property type="match status" value="1"/>
</dbReference>
<evidence type="ECO:0000256" key="10">
    <source>
        <dbReference type="RuleBase" id="RU000461"/>
    </source>
</evidence>
<dbReference type="InterPro" id="IPR017972">
    <property type="entry name" value="Cyt_P450_CS"/>
</dbReference>
<dbReference type="GO" id="GO:0016705">
    <property type="term" value="F:oxidoreductase activity, acting on paired donors, with incorporation or reduction of molecular oxygen"/>
    <property type="evidence" value="ECO:0007669"/>
    <property type="project" value="InterPro"/>
</dbReference>
<evidence type="ECO:0000256" key="3">
    <source>
        <dbReference type="ARBA" id="ARBA00010617"/>
    </source>
</evidence>
<keyword evidence="13" id="KW-1185">Reference proteome</keyword>
<keyword evidence="11" id="KW-1133">Transmembrane helix</keyword>
<dbReference type="EMBL" id="KN832030">
    <property type="protein sequence ID" value="KIN97354.1"/>
    <property type="molecule type" value="Genomic_DNA"/>
</dbReference>
<keyword evidence="11" id="KW-0812">Transmembrane</keyword>
<protein>
    <recommendedName>
        <fullName evidence="14">Cytochrome P450</fullName>
    </recommendedName>
</protein>
<dbReference type="HOGENOM" id="CLU_001570_2_3_1"/>
<keyword evidence="8 10" id="KW-0503">Monooxygenase</keyword>
<dbReference type="Pfam" id="PF00067">
    <property type="entry name" value="p450"/>
    <property type="match status" value="1"/>
</dbReference>
<dbReference type="PRINTS" id="PR00385">
    <property type="entry name" value="P450"/>
</dbReference>
<dbReference type="GO" id="GO:0020037">
    <property type="term" value="F:heme binding"/>
    <property type="evidence" value="ECO:0007669"/>
    <property type="project" value="InterPro"/>
</dbReference>
<evidence type="ECO:0000256" key="11">
    <source>
        <dbReference type="SAM" id="Phobius"/>
    </source>
</evidence>
<dbReference type="AlphaFoldDB" id="A0A0C3N8I6"/>
<keyword evidence="5 9" id="KW-0479">Metal-binding</keyword>
<sequence length="505" mass="56854">MHTSAIAISISLLFSGALFISLWKSRSRRAKYRSLLPPGPNGLPWVGNVFDIDVSQPWVTYQEWGNRYGDLTYSQVLGKEYIIVNSEKVAHELLDQRSSIYSDRARVPSIELFDLGFVTPTLPYGEEWRKHRRALHLVLNKKEALKYTTMQLQRAHGLLMNLLTTPQDYEDHFVMFPVALIMELAYGYSVVPQGDPFVASLVQLLSLVIEVVTPERSALLGAFPFLAHIPSWMPGGNWKKRAGDCRRLVRKVLNDPVQYVHDSIIAGTARKSMVHDIYLDKDDDLKLGLDKDKVTKEVAATAFMAGSETTTSTMLVFLLAMVLHPDVQRKAQEEIDRVVGTDRLPDFDDRPSLPYVEAILLETLRWISVVPLGVPHMTTADDNYNGLRCYYSEYVDPERYPEPKVFNPDRYGSKLEDVASSPVFGFGRRLCPGRYLAEQSLWAVIVSMLATLQIGKATDASGNEIEIHPKFVGGITIRPEAFPCSIEARSSRTKQLIRTSTTSAD</sequence>
<dbReference type="Gene3D" id="1.10.630.10">
    <property type="entry name" value="Cytochrome P450"/>
    <property type="match status" value="1"/>
</dbReference>
<evidence type="ECO:0000256" key="9">
    <source>
        <dbReference type="PIRSR" id="PIRSR602401-1"/>
    </source>
</evidence>
<evidence type="ECO:0000256" key="7">
    <source>
        <dbReference type="ARBA" id="ARBA00023004"/>
    </source>
</evidence>
<feature type="binding site" description="axial binding residue" evidence="9">
    <location>
        <position position="431"/>
    </location>
    <ligand>
        <name>heme</name>
        <dbReference type="ChEBI" id="CHEBI:30413"/>
    </ligand>
    <ligandPart>
        <name>Fe</name>
        <dbReference type="ChEBI" id="CHEBI:18248"/>
    </ligandPart>
</feature>
<dbReference type="InterPro" id="IPR002401">
    <property type="entry name" value="Cyt_P450_E_grp-I"/>
</dbReference>
<evidence type="ECO:0000256" key="4">
    <source>
        <dbReference type="ARBA" id="ARBA00022617"/>
    </source>
</evidence>
<dbReference type="GO" id="GO:0004497">
    <property type="term" value="F:monooxygenase activity"/>
    <property type="evidence" value="ECO:0007669"/>
    <property type="project" value="UniProtKB-KW"/>
</dbReference>
<evidence type="ECO:0000256" key="5">
    <source>
        <dbReference type="ARBA" id="ARBA00022723"/>
    </source>
</evidence>
<keyword evidence="7 9" id="KW-0408">Iron</keyword>
<evidence type="ECO:0000256" key="2">
    <source>
        <dbReference type="ARBA" id="ARBA00005179"/>
    </source>
</evidence>
<dbReference type="CDD" id="cd11065">
    <property type="entry name" value="CYP64-like"/>
    <property type="match status" value="1"/>
</dbReference>
<feature type="transmembrane region" description="Helical" evidence="11">
    <location>
        <begin position="6"/>
        <end position="23"/>
    </location>
</feature>
<comment type="pathway">
    <text evidence="2">Secondary metabolite biosynthesis.</text>
</comment>
<dbReference type="PROSITE" id="PS00086">
    <property type="entry name" value="CYTOCHROME_P450"/>
    <property type="match status" value="1"/>
</dbReference>
<comment type="similarity">
    <text evidence="3 10">Belongs to the cytochrome P450 family.</text>
</comment>
<evidence type="ECO:0000313" key="13">
    <source>
        <dbReference type="Proteomes" id="UP000054217"/>
    </source>
</evidence>
<dbReference type="InterPro" id="IPR050364">
    <property type="entry name" value="Cytochrome_P450_fung"/>
</dbReference>
<dbReference type="InterPro" id="IPR036396">
    <property type="entry name" value="Cyt_P450_sf"/>
</dbReference>
<dbReference type="GO" id="GO:0005506">
    <property type="term" value="F:iron ion binding"/>
    <property type="evidence" value="ECO:0007669"/>
    <property type="project" value="InterPro"/>
</dbReference>
<evidence type="ECO:0008006" key="14">
    <source>
        <dbReference type="Google" id="ProtNLM"/>
    </source>
</evidence>
<evidence type="ECO:0000256" key="1">
    <source>
        <dbReference type="ARBA" id="ARBA00001971"/>
    </source>
</evidence>
<comment type="cofactor">
    <cofactor evidence="1 9">
        <name>heme</name>
        <dbReference type="ChEBI" id="CHEBI:30413"/>
    </cofactor>
</comment>
<keyword evidence="4 9" id="KW-0349">Heme</keyword>
<accession>A0A0C3N8I6</accession>
<dbReference type="InParanoid" id="A0A0C3N8I6"/>
<keyword evidence="6 10" id="KW-0560">Oxidoreductase</keyword>